<evidence type="ECO:0000256" key="7">
    <source>
        <dbReference type="SAM" id="Phobius"/>
    </source>
</evidence>
<dbReference type="PANTHER" id="PTHR33778">
    <property type="entry name" value="PROTEIN MGTC"/>
    <property type="match status" value="1"/>
</dbReference>
<evidence type="ECO:0000256" key="3">
    <source>
        <dbReference type="ARBA" id="ARBA00022475"/>
    </source>
</evidence>
<comment type="similarity">
    <text evidence="2">Belongs to the MgtC/SapB family.</text>
</comment>
<dbReference type="EMBL" id="JAGGJZ010000016">
    <property type="protein sequence ID" value="MBP1890884.1"/>
    <property type="molecule type" value="Genomic_DNA"/>
</dbReference>
<keyword evidence="10" id="KW-1185">Reference proteome</keyword>
<keyword evidence="6 7" id="KW-0472">Membrane</keyword>
<accession>A0ABS4F3Q3</accession>
<comment type="subcellular location">
    <subcellularLocation>
        <location evidence="1">Cell membrane</location>
        <topology evidence="1">Multi-pass membrane protein</topology>
    </subcellularLocation>
</comment>
<comment type="caution">
    <text evidence="9">The sequence shown here is derived from an EMBL/GenBank/DDBJ whole genome shotgun (WGS) entry which is preliminary data.</text>
</comment>
<name>A0ABS4F3Q3_9CLOT</name>
<dbReference type="RefSeq" id="WP_209797798.1">
    <property type="nucleotide sequence ID" value="NZ_JAGGJZ010000016.1"/>
</dbReference>
<dbReference type="Pfam" id="PF02308">
    <property type="entry name" value="MgtC"/>
    <property type="match status" value="1"/>
</dbReference>
<feature type="transmembrane region" description="Helical" evidence="7">
    <location>
        <begin position="127"/>
        <end position="142"/>
    </location>
</feature>
<feature type="transmembrane region" description="Helical" evidence="7">
    <location>
        <begin position="35"/>
        <end position="55"/>
    </location>
</feature>
<organism evidence="9 10">
    <name type="scientific">Clostridium moniliforme</name>
    <dbReference type="NCBI Taxonomy" id="39489"/>
    <lineage>
        <taxon>Bacteria</taxon>
        <taxon>Bacillati</taxon>
        <taxon>Bacillota</taxon>
        <taxon>Clostridia</taxon>
        <taxon>Eubacteriales</taxon>
        <taxon>Clostridiaceae</taxon>
        <taxon>Clostridium</taxon>
    </lineage>
</organism>
<keyword evidence="4 7" id="KW-0812">Transmembrane</keyword>
<dbReference type="PRINTS" id="PR01837">
    <property type="entry name" value="MGTCSAPBPROT"/>
</dbReference>
<dbReference type="InterPro" id="IPR003416">
    <property type="entry name" value="MgtC/SapB/SrpB/YhiD_fam"/>
</dbReference>
<feature type="transmembrane region" description="Helical" evidence="7">
    <location>
        <begin position="6"/>
        <end position="23"/>
    </location>
</feature>
<protein>
    <submittedName>
        <fullName evidence="9">Mg2+ transporter-C (MgtC) family protein</fullName>
    </submittedName>
</protein>
<dbReference type="InterPro" id="IPR049177">
    <property type="entry name" value="MgtC_SapB_SrpB_YhiD_N"/>
</dbReference>
<feature type="domain" description="MgtC/SapB/SrpB/YhiD N-terminal" evidence="8">
    <location>
        <begin position="10"/>
        <end position="146"/>
    </location>
</feature>
<proteinExistence type="inferred from homology"/>
<evidence type="ECO:0000256" key="1">
    <source>
        <dbReference type="ARBA" id="ARBA00004651"/>
    </source>
</evidence>
<keyword evidence="5 7" id="KW-1133">Transmembrane helix</keyword>
<evidence type="ECO:0000259" key="8">
    <source>
        <dbReference type="Pfam" id="PF02308"/>
    </source>
</evidence>
<sequence length="236" mass="25842">MPVYDIVIRILLAVLIGGAIGYEREFKNRPAGFRTHILVCIGATVISLIQQQMANTALNNVFLHPELANVLKVDYARLGAQVITGVGFLGAGTIIHNKGAIRGLTTAASIWVVACVGLAIGMGYYEISIIGGVTIVLVLGVLKKFQSKFITQAGIAKFEITYIDKEEALKYVNQCMFQNGIKIKNIEFAIKENEEDEEELENCLYTVSVPKSIDLSNLVSRLSLSNYIVSTELIDE</sequence>
<keyword evidence="3" id="KW-1003">Cell membrane</keyword>
<evidence type="ECO:0000256" key="2">
    <source>
        <dbReference type="ARBA" id="ARBA00009298"/>
    </source>
</evidence>
<reference evidence="9 10" key="1">
    <citation type="submission" date="2021-03" db="EMBL/GenBank/DDBJ databases">
        <title>Genomic Encyclopedia of Type Strains, Phase IV (KMG-IV): sequencing the most valuable type-strain genomes for metagenomic binning, comparative biology and taxonomic classification.</title>
        <authorList>
            <person name="Goeker M."/>
        </authorList>
    </citation>
    <scope>NUCLEOTIDE SEQUENCE [LARGE SCALE GENOMIC DNA]</scope>
    <source>
        <strain evidence="9 10">DSM 3984</strain>
    </source>
</reference>
<evidence type="ECO:0000256" key="5">
    <source>
        <dbReference type="ARBA" id="ARBA00022989"/>
    </source>
</evidence>
<gene>
    <name evidence="9" type="ORF">J2Z53_002512</name>
</gene>
<evidence type="ECO:0000256" key="4">
    <source>
        <dbReference type="ARBA" id="ARBA00022692"/>
    </source>
</evidence>
<dbReference type="PANTHER" id="PTHR33778:SF1">
    <property type="entry name" value="MAGNESIUM TRANSPORTER YHID-RELATED"/>
    <property type="match status" value="1"/>
</dbReference>
<feature type="transmembrane region" description="Helical" evidence="7">
    <location>
        <begin position="75"/>
        <end position="96"/>
    </location>
</feature>
<evidence type="ECO:0000313" key="9">
    <source>
        <dbReference type="EMBL" id="MBP1890884.1"/>
    </source>
</evidence>
<evidence type="ECO:0000256" key="6">
    <source>
        <dbReference type="ARBA" id="ARBA00023136"/>
    </source>
</evidence>
<evidence type="ECO:0000313" key="10">
    <source>
        <dbReference type="Proteomes" id="UP000783390"/>
    </source>
</evidence>
<dbReference type="Proteomes" id="UP000783390">
    <property type="component" value="Unassembled WGS sequence"/>
</dbReference>